<accession>A0ABN8AW64</accession>
<dbReference type="Pfam" id="PF05199">
    <property type="entry name" value="GMC_oxred_C"/>
    <property type="match status" value="1"/>
</dbReference>
<dbReference type="Gene3D" id="3.30.560.10">
    <property type="entry name" value="Glucose Oxidase, domain 3"/>
    <property type="match status" value="1"/>
</dbReference>
<dbReference type="InterPro" id="IPR000172">
    <property type="entry name" value="GMC_OxRdtase_N"/>
</dbReference>
<protein>
    <recommendedName>
        <fullName evidence="6 7">Glucose-methanol-choline oxidoreductase N-terminal domain-containing protein</fullName>
    </recommendedName>
</protein>
<dbReference type="Gene3D" id="3.50.50.60">
    <property type="entry name" value="FAD/NAD(P)-binding domain"/>
    <property type="match status" value="1"/>
</dbReference>
<dbReference type="InterPro" id="IPR036188">
    <property type="entry name" value="FAD/NAD-bd_sf"/>
</dbReference>
<gene>
    <name evidence="8" type="ORF">CHILSU_LOCUS1202</name>
</gene>
<evidence type="ECO:0000256" key="5">
    <source>
        <dbReference type="RuleBase" id="RU003968"/>
    </source>
</evidence>
<evidence type="ECO:0000256" key="1">
    <source>
        <dbReference type="ARBA" id="ARBA00001974"/>
    </source>
</evidence>
<dbReference type="SUPFAM" id="SSF51905">
    <property type="entry name" value="FAD/NAD(P)-binding domain"/>
    <property type="match status" value="1"/>
</dbReference>
<dbReference type="InterPro" id="IPR012132">
    <property type="entry name" value="GMC_OxRdtase"/>
</dbReference>
<dbReference type="InterPro" id="IPR007867">
    <property type="entry name" value="GMC_OxRtase_C"/>
</dbReference>
<comment type="cofactor">
    <cofactor evidence="1">
        <name>FAD</name>
        <dbReference type="ChEBI" id="CHEBI:57692"/>
    </cofactor>
</comment>
<dbReference type="PANTHER" id="PTHR11552">
    <property type="entry name" value="GLUCOSE-METHANOL-CHOLINE GMC OXIDOREDUCTASE"/>
    <property type="match status" value="1"/>
</dbReference>
<feature type="domain" description="Glucose-methanol-choline oxidoreductase N-terminal" evidence="6">
    <location>
        <begin position="121"/>
        <end position="144"/>
    </location>
</feature>
<reference evidence="8" key="1">
    <citation type="submission" date="2021-12" db="EMBL/GenBank/DDBJ databases">
        <authorList>
            <person name="King R."/>
        </authorList>
    </citation>
    <scope>NUCLEOTIDE SEQUENCE</scope>
</reference>
<keyword evidence="3 5" id="KW-0285">Flavoprotein</keyword>
<evidence type="ECO:0000259" key="7">
    <source>
        <dbReference type="PROSITE" id="PS00624"/>
    </source>
</evidence>
<dbReference type="EMBL" id="OU963903">
    <property type="protein sequence ID" value="CAH0398093.1"/>
    <property type="molecule type" value="Genomic_DNA"/>
</dbReference>
<evidence type="ECO:0000259" key="6">
    <source>
        <dbReference type="PROSITE" id="PS00623"/>
    </source>
</evidence>
<dbReference type="PANTHER" id="PTHR11552:SF147">
    <property type="entry name" value="CHOLINE DEHYDROGENASE, MITOCHONDRIAL"/>
    <property type="match status" value="1"/>
</dbReference>
<dbReference type="SUPFAM" id="SSF54373">
    <property type="entry name" value="FAD-linked reductases, C-terminal domain"/>
    <property type="match status" value="1"/>
</dbReference>
<evidence type="ECO:0000256" key="2">
    <source>
        <dbReference type="ARBA" id="ARBA00010790"/>
    </source>
</evidence>
<keyword evidence="9" id="KW-1185">Reference proteome</keyword>
<evidence type="ECO:0000313" key="9">
    <source>
        <dbReference type="Proteomes" id="UP001153292"/>
    </source>
</evidence>
<evidence type="ECO:0000256" key="3">
    <source>
        <dbReference type="ARBA" id="ARBA00022630"/>
    </source>
</evidence>
<evidence type="ECO:0000256" key="4">
    <source>
        <dbReference type="ARBA" id="ARBA00022827"/>
    </source>
</evidence>
<organism evidence="8 9">
    <name type="scientific">Chilo suppressalis</name>
    <name type="common">Asiatic rice borer moth</name>
    <dbReference type="NCBI Taxonomy" id="168631"/>
    <lineage>
        <taxon>Eukaryota</taxon>
        <taxon>Metazoa</taxon>
        <taxon>Ecdysozoa</taxon>
        <taxon>Arthropoda</taxon>
        <taxon>Hexapoda</taxon>
        <taxon>Insecta</taxon>
        <taxon>Pterygota</taxon>
        <taxon>Neoptera</taxon>
        <taxon>Endopterygota</taxon>
        <taxon>Lepidoptera</taxon>
        <taxon>Glossata</taxon>
        <taxon>Ditrysia</taxon>
        <taxon>Pyraloidea</taxon>
        <taxon>Crambidae</taxon>
        <taxon>Crambinae</taxon>
        <taxon>Chilo</taxon>
    </lineage>
</organism>
<name>A0ABN8AW64_CHISP</name>
<proteinExistence type="inferred from homology"/>
<dbReference type="PROSITE" id="PS00623">
    <property type="entry name" value="GMC_OXRED_1"/>
    <property type="match status" value="1"/>
</dbReference>
<dbReference type="Proteomes" id="UP001153292">
    <property type="component" value="Chromosome 10"/>
</dbReference>
<keyword evidence="4 5" id="KW-0274">FAD</keyword>
<evidence type="ECO:0000313" key="8">
    <source>
        <dbReference type="EMBL" id="CAH0398093.1"/>
    </source>
</evidence>
<sequence>MDAAAVQVNIQSIQKAFLVLTALQLTAYLFPKTSIVEDGHEYDYIVVGAGSAGCVIANRLSEGGKHSVLLIEAGDDPPIEVMLPGAIAYLPKSHIDWNYTSEDDNYTTQYKKIHAIELSRGKMLGGSSGMNYMAYVRGSPHDFETWAEMVKDDIWAYKNVLPYFKRSEKLEDTSVRSSRYGAYHGYKGYLGVQRQYHKDVDQYMQSFKESGNKIVLDTSTGDLGYTQPLFTISGGIRQSTSYAFLTPIKDRNNLYVWKNTLATKIIFDDTKTAVALEVSTNEDKKNIVQAKREIILSAGAINSPQLLMLSGIGPKKHLQQAGIPVISDLPVGKNFHDHPGALVAFKMGKLPSSQPPLNPHEFPVPLIVGYIAKKKSQSYPDYQTLNLVVRDPNGLLGFCSFNFGFTNELCQSLYEMTKGHEVLFGVLNLMHPKSRGEILLKSRDPKDHPLIFPGYFTDAEDLEKIAAYIEDFIRVLNSTYFKQVNAEVVQFDLPTCADLKWGSREYWKCYSRSIFLSIYHYVGTCAMGAVVDSRLRVYGVKRLRVADGSVIPYITSGNTNAPIIMIGEKVSQMIKEDNRK</sequence>
<dbReference type="PROSITE" id="PS00624">
    <property type="entry name" value="GMC_OXRED_2"/>
    <property type="match status" value="1"/>
</dbReference>
<dbReference type="Pfam" id="PF00732">
    <property type="entry name" value="GMC_oxred_N"/>
    <property type="match status" value="1"/>
</dbReference>
<comment type="similarity">
    <text evidence="2 5">Belongs to the GMC oxidoreductase family.</text>
</comment>
<dbReference type="PIRSF" id="PIRSF000137">
    <property type="entry name" value="Alcohol_oxidase"/>
    <property type="match status" value="1"/>
</dbReference>
<feature type="domain" description="Glucose-methanol-choline oxidoreductase N-terminal" evidence="7">
    <location>
        <begin position="299"/>
        <end position="313"/>
    </location>
</feature>